<feature type="compositionally biased region" description="Basic and acidic residues" evidence="1">
    <location>
        <begin position="522"/>
        <end position="543"/>
    </location>
</feature>
<dbReference type="InterPro" id="IPR026749">
    <property type="entry name" value="Tmem135"/>
</dbReference>
<evidence type="ECO:0000313" key="3">
    <source>
        <dbReference type="Proteomes" id="UP001172681"/>
    </source>
</evidence>
<comment type="caution">
    <text evidence="2">The sequence shown here is derived from an EMBL/GenBank/DDBJ whole genome shotgun (WGS) entry which is preliminary data.</text>
</comment>
<dbReference type="EMBL" id="JAPDRN010000026">
    <property type="protein sequence ID" value="KAJ9637055.1"/>
    <property type="molecule type" value="Genomic_DNA"/>
</dbReference>
<evidence type="ECO:0008006" key="4">
    <source>
        <dbReference type="Google" id="ProtNLM"/>
    </source>
</evidence>
<organism evidence="2 3">
    <name type="scientific">Knufia peltigerae</name>
    <dbReference type="NCBI Taxonomy" id="1002370"/>
    <lineage>
        <taxon>Eukaryota</taxon>
        <taxon>Fungi</taxon>
        <taxon>Dikarya</taxon>
        <taxon>Ascomycota</taxon>
        <taxon>Pezizomycotina</taxon>
        <taxon>Eurotiomycetes</taxon>
        <taxon>Chaetothyriomycetidae</taxon>
        <taxon>Chaetothyriales</taxon>
        <taxon>Trichomeriaceae</taxon>
        <taxon>Knufia</taxon>
    </lineage>
</organism>
<gene>
    <name evidence="2" type="ORF">H2204_004979</name>
</gene>
<proteinExistence type="predicted"/>
<feature type="region of interest" description="Disordered" evidence="1">
    <location>
        <begin position="510"/>
        <end position="551"/>
    </location>
</feature>
<keyword evidence="3" id="KW-1185">Reference proteome</keyword>
<sequence>MAVHSTPVRFMLNEREVALLRKCLSLKSSKSDSATIAEKSNPNSNAPLLRERDDHNAAAFRSATRVFLLTFGSLRGVDALLGYLSARQSPTATRSRKPLVASKFKLALSLSSLLYLHSMLYRILSRLRLRLLHEKVRNIGERYPRIYAALTSRIAPAVGASLSGLALGICPADQLRISLVIYVACRALEIGYAAIEHTKLVRTYKPSWMGSWLLFALSQGQLLHAFVFDRDCFPPAYGSFILGYTPEYIQRRPANLSPKVAWPSSDDIADALAQMARLKWPAFTSPILNPNRTSTLPPGIDPIISPVTSRAHPAILKLSCALIHPSDPSCFLAYLRQNLLAFPKLARFYAMYYGAFSLLHVKKMIHDPVASLNRLSESILRSTLAISGSIGVAWGSICLFQALLPRAVVPKFRFFLGGFLGGMFQLFDRTPAGHMASLYTARTSVDSLWKVGVKHRWWKGIRGGDVWLFVAALGLVNVVYDLGKDTAAGKDSAMTLIKILRGEIEVGLPQKKKEEEEEEEEEVKKVEGVKSEEVQTDDVKNEEVQTQEVVL</sequence>
<reference evidence="2" key="1">
    <citation type="submission" date="2022-10" db="EMBL/GenBank/DDBJ databases">
        <title>Culturing micro-colonial fungi from biological soil crusts in the Mojave desert and describing Neophaeococcomyces mojavensis, and introducing the new genera and species Taxawa tesnikishii.</title>
        <authorList>
            <person name="Kurbessoian T."/>
            <person name="Stajich J.E."/>
        </authorList>
    </citation>
    <scope>NUCLEOTIDE SEQUENCE</scope>
    <source>
        <strain evidence="2">TK_35</strain>
    </source>
</reference>
<dbReference type="PANTHER" id="PTHR12459:SF19">
    <property type="entry name" value="TRANSMEMBRANE PROTEIN 135 N-TERMINAL DOMAIN-CONTAINING PROTEIN"/>
    <property type="match status" value="1"/>
</dbReference>
<dbReference type="PANTHER" id="PTHR12459">
    <property type="entry name" value="TRANSMEMBRANE PROTEIN 135-RELATED"/>
    <property type="match status" value="1"/>
</dbReference>
<protein>
    <recommendedName>
        <fullName evidence="4">Transmembrane protein 135 N-terminal domain-containing protein</fullName>
    </recommendedName>
</protein>
<evidence type="ECO:0000256" key="1">
    <source>
        <dbReference type="SAM" id="MobiDB-lite"/>
    </source>
</evidence>
<name>A0AA39CY29_9EURO</name>
<dbReference type="AlphaFoldDB" id="A0AA39CY29"/>
<evidence type="ECO:0000313" key="2">
    <source>
        <dbReference type="EMBL" id="KAJ9637055.1"/>
    </source>
</evidence>
<accession>A0AA39CY29</accession>
<dbReference type="Proteomes" id="UP001172681">
    <property type="component" value="Unassembled WGS sequence"/>
</dbReference>